<dbReference type="Proteomes" id="UP000295165">
    <property type="component" value="Unassembled WGS sequence"/>
</dbReference>
<comment type="caution">
    <text evidence="2">The sequence shown here is derived from an EMBL/GenBank/DDBJ whole genome shotgun (WGS) entry which is preliminary data.</text>
</comment>
<evidence type="ECO:0000313" key="2">
    <source>
        <dbReference type="EMBL" id="TDZ52446.1"/>
    </source>
</evidence>
<keyword evidence="1" id="KW-1133">Transmembrane helix</keyword>
<reference evidence="2 3" key="1">
    <citation type="journal article" date="2019" name="Sci. Rep.">
        <title>Extended insight into the Mycobacterium chelonae-abscessus complex through whole genome sequencing of Mycobacterium salmoniphilum outbreak and Mycobacterium salmoniphilum-like strains.</title>
        <authorList>
            <person name="Behra P.R.K."/>
            <person name="Das S."/>
            <person name="Pettersson B.M.F."/>
            <person name="Shirreff L."/>
            <person name="DuCote T."/>
            <person name="Jacobsson K.G."/>
            <person name="Ennis D.G."/>
            <person name="Kirsebom L.A."/>
        </authorList>
    </citation>
    <scope>NUCLEOTIDE SEQUENCE [LARGE SCALE GENOMIC DNA]</scope>
    <source>
        <strain evidence="2 3">CCUG 63697</strain>
    </source>
</reference>
<proteinExistence type="predicted"/>
<name>A0A4R8R845_9MYCO</name>
<keyword evidence="3" id="KW-1185">Reference proteome</keyword>
<evidence type="ECO:0000256" key="1">
    <source>
        <dbReference type="SAM" id="Phobius"/>
    </source>
</evidence>
<accession>A0A4R8R845</accession>
<sequence>MAPGSPGAMCYRTLVLVVVIAMRSVAVPVMDVIYVLLVSNCLVTAVGAVNMIGVAVGFVFGAGHVRNAIAHMRI</sequence>
<feature type="transmembrane region" description="Helical" evidence="1">
    <location>
        <begin position="12"/>
        <end position="36"/>
    </location>
</feature>
<dbReference type="AlphaFoldDB" id="A0A4R8R845"/>
<evidence type="ECO:0000313" key="3">
    <source>
        <dbReference type="Proteomes" id="UP000295165"/>
    </source>
</evidence>
<feature type="transmembrane region" description="Helical" evidence="1">
    <location>
        <begin position="42"/>
        <end position="65"/>
    </location>
</feature>
<dbReference type="EMBL" id="PECC01000026">
    <property type="protein sequence ID" value="TDZ52446.1"/>
    <property type="molecule type" value="Genomic_DNA"/>
</dbReference>
<keyword evidence="1" id="KW-0812">Transmembrane</keyword>
<keyword evidence="1" id="KW-0472">Membrane</keyword>
<organism evidence="2 3">
    <name type="scientific">Mycobacteroides franklinii</name>
    <dbReference type="NCBI Taxonomy" id="948102"/>
    <lineage>
        <taxon>Bacteria</taxon>
        <taxon>Bacillati</taxon>
        <taxon>Actinomycetota</taxon>
        <taxon>Actinomycetes</taxon>
        <taxon>Mycobacteriales</taxon>
        <taxon>Mycobacteriaceae</taxon>
        <taxon>Mycobacteroides</taxon>
    </lineage>
</organism>
<gene>
    <name evidence="2" type="ORF">CCUG63697_00927</name>
</gene>
<protein>
    <submittedName>
        <fullName evidence="2">Uncharacterized protein</fullName>
    </submittedName>
</protein>